<reference evidence="1 2" key="1">
    <citation type="journal article" date="2019" name="Nat. Ecol. Evol.">
        <title>Megaphylogeny resolves global patterns of mushroom evolution.</title>
        <authorList>
            <person name="Varga T."/>
            <person name="Krizsan K."/>
            <person name="Foldi C."/>
            <person name="Dima B."/>
            <person name="Sanchez-Garcia M."/>
            <person name="Sanchez-Ramirez S."/>
            <person name="Szollosi G.J."/>
            <person name="Szarkandi J.G."/>
            <person name="Papp V."/>
            <person name="Albert L."/>
            <person name="Andreopoulos W."/>
            <person name="Angelini C."/>
            <person name="Antonin V."/>
            <person name="Barry K.W."/>
            <person name="Bougher N.L."/>
            <person name="Buchanan P."/>
            <person name="Buyck B."/>
            <person name="Bense V."/>
            <person name="Catcheside P."/>
            <person name="Chovatia M."/>
            <person name="Cooper J."/>
            <person name="Damon W."/>
            <person name="Desjardin D."/>
            <person name="Finy P."/>
            <person name="Geml J."/>
            <person name="Haridas S."/>
            <person name="Hughes K."/>
            <person name="Justo A."/>
            <person name="Karasinski D."/>
            <person name="Kautmanova I."/>
            <person name="Kiss B."/>
            <person name="Kocsube S."/>
            <person name="Kotiranta H."/>
            <person name="LaButti K.M."/>
            <person name="Lechner B.E."/>
            <person name="Liimatainen K."/>
            <person name="Lipzen A."/>
            <person name="Lukacs Z."/>
            <person name="Mihaltcheva S."/>
            <person name="Morgado L.N."/>
            <person name="Niskanen T."/>
            <person name="Noordeloos M.E."/>
            <person name="Ohm R.A."/>
            <person name="Ortiz-Santana B."/>
            <person name="Ovrebo C."/>
            <person name="Racz N."/>
            <person name="Riley R."/>
            <person name="Savchenko A."/>
            <person name="Shiryaev A."/>
            <person name="Soop K."/>
            <person name="Spirin V."/>
            <person name="Szebenyi C."/>
            <person name="Tomsovsky M."/>
            <person name="Tulloss R.E."/>
            <person name="Uehling J."/>
            <person name="Grigoriev I.V."/>
            <person name="Vagvolgyi C."/>
            <person name="Papp T."/>
            <person name="Martin F.M."/>
            <person name="Miettinen O."/>
            <person name="Hibbett D.S."/>
            <person name="Nagy L.G."/>
        </authorList>
    </citation>
    <scope>NUCLEOTIDE SEQUENCE [LARGE SCALE GENOMIC DNA]</scope>
    <source>
        <strain evidence="1 2">NL-1719</strain>
    </source>
</reference>
<organism evidence="1 2">
    <name type="scientific">Pluteus cervinus</name>
    <dbReference type="NCBI Taxonomy" id="181527"/>
    <lineage>
        <taxon>Eukaryota</taxon>
        <taxon>Fungi</taxon>
        <taxon>Dikarya</taxon>
        <taxon>Basidiomycota</taxon>
        <taxon>Agaricomycotina</taxon>
        <taxon>Agaricomycetes</taxon>
        <taxon>Agaricomycetidae</taxon>
        <taxon>Agaricales</taxon>
        <taxon>Pluteineae</taxon>
        <taxon>Pluteaceae</taxon>
        <taxon>Pluteus</taxon>
    </lineage>
</organism>
<dbReference type="Proteomes" id="UP000308600">
    <property type="component" value="Unassembled WGS sequence"/>
</dbReference>
<keyword evidence="2" id="KW-1185">Reference proteome</keyword>
<name>A0ACD3A4T0_9AGAR</name>
<accession>A0ACD3A4T0</accession>
<dbReference type="EMBL" id="ML208746">
    <property type="protein sequence ID" value="TFK60661.1"/>
    <property type="molecule type" value="Genomic_DNA"/>
</dbReference>
<gene>
    <name evidence="1" type="ORF">BDN72DRAFT_864186</name>
</gene>
<proteinExistence type="predicted"/>
<sequence length="529" mass="58932">MFCQFLVRPDRTNAFYNVSEVEFTNLVLNHNFAKLEAWSPRDVEEEPLKSENESEAEEEDGIGSRGETEMVDGWMIDDLEYRGLASDALARPSTLDSGAPSPEPPVSGDELDEAATEASNKKSDQTHRRVASLPVNITQDREGSTFIKPVQVKTLAKVRLSPTKSRIRELTKPSDSHYCRSYRTPSTCASNHGQSQSQNAALTRTPATLKTTPASGTRTQWPKETRFTPPPPLNSTLINLKDQPATLRDIPSLAIVLARENLLKTDGWPSSTPSAHAEKILYRAEHDPDYGALVGEVIIHSQGLLRTQIKDIAAEVIPEILELEGIGRKEVEKKINLLLIDDHFALPWDDEMITTNLLKSFPATFIMTNSQTGEEYPAIPLTLISMAAAAMRPAADDKNTREAAGREVESRRIGSAERSAEKERDRKEKGRQQGKDSKTYRKTVDVGDDERSDFNSERESKKRNKKSRKDRELKQGRHRADSDSDGEESWHKSWIETETGSAGTNGVMAVMLVPPDYGSDPTQIPPQSR</sequence>
<evidence type="ECO:0000313" key="1">
    <source>
        <dbReference type="EMBL" id="TFK60661.1"/>
    </source>
</evidence>
<protein>
    <submittedName>
        <fullName evidence="1">Uncharacterized protein</fullName>
    </submittedName>
</protein>
<evidence type="ECO:0000313" key="2">
    <source>
        <dbReference type="Proteomes" id="UP000308600"/>
    </source>
</evidence>